<protein>
    <submittedName>
        <fullName evidence="3 4">O-acetyl-ADP-ribose deacetylase MACROD1-like</fullName>
    </submittedName>
</protein>
<evidence type="ECO:0000259" key="1">
    <source>
        <dbReference type="PROSITE" id="PS51154"/>
    </source>
</evidence>
<dbReference type="RefSeq" id="XP_026681674.1">
    <property type="nucleotide sequence ID" value="XM_026825873.1"/>
</dbReference>
<dbReference type="GeneID" id="108252779"/>
<evidence type="ECO:0000313" key="3">
    <source>
        <dbReference type="RefSeq" id="XP_017300883.1"/>
    </source>
</evidence>
<dbReference type="SUPFAM" id="SSF52949">
    <property type="entry name" value="Macro domain-like"/>
    <property type="match status" value="1"/>
</dbReference>
<sequence length="79" mass="8254">MSTKKGAATLSDVPTWFEYFQKEKASISGKSGDSPKIELDPKAKDFCHKVSLWQGDITALGIDAIVNAANNALLGGGGG</sequence>
<name>A0A1S4EFE6_DIACI</name>
<dbReference type="Proteomes" id="UP000079169">
    <property type="component" value="Unplaced"/>
</dbReference>
<dbReference type="STRING" id="121845.A0A1S4EFE6"/>
<feature type="domain" description="Macro" evidence="1">
    <location>
        <begin position="37"/>
        <end position="79"/>
    </location>
</feature>
<dbReference type="AlphaFoldDB" id="A0A1S4EFE6"/>
<dbReference type="RefSeq" id="XP_026681673.1">
    <property type="nucleotide sequence ID" value="XM_026825872.1"/>
</dbReference>
<accession>A0A1S4EFE6</accession>
<dbReference type="PROSITE" id="PS51154">
    <property type="entry name" value="MACRO"/>
    <property type="match status" value="1"/>
</dbReference>
<dbReference type="PaxDb" id="121845-A0A1S4EFE6"/>
<gene>
    <name evidence="3 4 5" type="primary">LOC108252779</name>
</gene>
<keyword evidence="2" id="KW-1185">Reference proteome</keyword>
<proteinExistence type="predicted"/>
<dbReference type="RefSeq" id="XP_017300883.1">
    <property type="nucleotide sequence ID" value="XM_017445394.2"/>
</dbReference>
<evidence type="ECO:0000313" key="2">
    <source>
        <dbReference type="Proteomes" id="UP000079169"/>
    </source>
</evidence>
<dbReference type="InterPro" id="IPR002589">
    <property type="entry name" value="Macro_dom"/>
</dbReference>
<dbReference type="KEGG" id="dci:108252779"/>
<evidence type="ECO:0000313" key="5">
    <source>
        <dbReference type="RefSeq" id="XP_026681674.1"/>
    </source>
</evidence>
<dbReference type="InterPro" id="IPR043472">
    <property type="entry name" value="Macro_dom-like"/>
</dbReference>
<organism evidence="2 3">
    <name type="scientific">Diaphorina citri</name>
    <name type="common">Asian citrus psyllid</name>
    <dbReference type="NCBI Taxonomy" id="121845"/>
    <lineage>
        <taxon>Eukaryota</taxon>
        <taxon>Metazoa</taxon>
        <taxon>Ecdysozoa</taxon>
        <taxon>Arthropoda</taxon>
        <taxon>Hexapoda</taxon>
        <taxon>Insecta</taxon>
        <taxon>Pterygota</taxon>
        <taxon>Neoptera</taxon>
        <taxon>Paraneoptera</taxon>
        <taxon>Hemiptera</taxon>
        <taxon>Sternorrhyncha</taxon>
        <taxon>Psylloidea</taxon>
        <taxon>Psyllidae</taxon>
        <taxon>Diaphorininae</taxon>
        <taxon>Diaphorina</taxon>
    </lineage>
</organism>
<dbReference type="Gene3D" id="3.40.220.10">
    <property type="entry name" value="Leucine Aminopeptidase, subunit E, domain 1"/>
    <property type="match status" value="1"/>
</dbReference>
<reference evidence="3 4" key="1">
    <citation type="submission" date="2025-04" db="UniProtKB">
        <authorList>
            <consortium name="RefSeq"/>
        </authorList>
    </citation>
    <scope>IDENTIFICATION</scope>
</reference>
<evidence type="ECO:0000313" key="4">
    <source>
        <dbReference type="RefSeq" id="XP_026681673.1"/>
    </source>
</evidence>